<gene>
    <name evidence="2" type="ORF">KUTeg_001143</name>
</gene>
<reference evidence="2 3" key="1">
    <citation type="submission" date="2022-12" db="EMBL/GenBank/DDBJ databases">
        <title>Chromosome-level genome of Tegillarca granosa.</title>
        <authorList>
            <person name="Kim J."/>
        </authorList>
    </citation>
    <scope>NUCLEOTIDE SEQUENCE [LARGE SCALE GENOMIC DNA]</scope>
    <source>
        <strain evidence="2">Teg-2019</strain>
        <tissue evidence="2">Adductor muscle</tissue>
    </source>
</reference>
<feature type="compositionally biased region" description="Basic and acidic residues" evidence="1">
    <location>
        <begin position="94"/>
        <end position="108"/>
    </location>
</feature>
<dbReference type="SMART" id="SM00367">
    <property type="entry name" value="LRR_CC"/>
    <property type="match status" value="1"/>
</dbReference>
<feature type="region of interest" description="Disordered" evidence="1">
    <location>
        <begin position="44"/>
        <end position="138"/>
    </location>
</feature>
<dbReference type="Proteomes" id="UP001217089">
    <property type="component" value="Unassembled WGS sequence"/>
</dbReference>
<proteinExistence type="predicted"/>
<protein>
    <submittedName>
        <fullName evidence="2">Uncharacterized protein</fullName>
    </submittedName>
</protein>
<name>A0ABQ9FZZ9_TEGGR</name>
<feature type="compositionally biased region" description="Basic residues" evidence="1">
    <location>
        <begin position="73"/>
        <end position="86"/>
    </location>
</feature>
<dbReference type="InterPro" id="IPR006553">
    <property type="entry name" value="Leu-rich_rpt_Cys-con_subtyp"/>
</dbReference>
<dbReference type="InterPro" id="IPR001611">
    <property type="entry name" value="Leu-rich_rpt"/>
</dbReference>
<dbReference type="InterPro" id="IPR032675">
    <property type="entry name" value="LRR_dom_sf"/>
</dbReference>
<feature type="compositionally biased region" description="Acidic residues" evidence="1">
    <location>
        <begin position="50"/>
        <end position="59"/>
    </location>
</feature>
<dbReference type="EMBL" id="JARBDR010000107">
    <property type="protein sequence ID" value="KAJ8321285.1"/>
    <property type="molecule type" value="Genomic_DNA"/>
</dbReference>
<dbReference type="Gene3D" id="3.80.10.10">
    <property type="entry name" value="Ribonuclease Inhibitor"/>
    <property type="match status" value="1"/>
</dbReference>
<feature type="compositionally biased region" description="Basic and acidic residues" evidence="1">
    <location>
        <begin position="60"/>
        <end position="72"/>
    </location>
</feature>
<dbReference type="Pfam" id="PF13516">
    <property type="entry name" value="LRR_6"/>
    <property type="match status" value="1"/>
</dbReference>
<evidence type="ECO:0000313" key="3">
    <source>
        <dbReference type="Proteomes" id="UP001217089"/>
    </source>
</evidence>
<comment type="caution">
    <text evidence="2">The sequence shown here is derived from an EMBL/GenBank/DDBJ whole genome shotgun (WGS) entry which is preliminary data.</text>
</comment>
<sequence length="313" mass="36029">MCMEDKQKLDVDRDNLLVIMKKFEKGILGYRKDPKNQFLFTFNARQGEEWPSDSEDSDYEPTKEEAKELDIRVKKKKKNSVKKRKILSSDSEDSDYKPTKEEEKEFNIKVKKKQKRTNEEAPSQNNKINNETPKSTTKSCSFRTCRALPVELWLKIFQFYVDKNGALPFLCRASKVMGEKCPNLRSVNLSYCKKISPESVTSLADNCKHLHDIDLSFTNVPVSCIKYILQTCRSRMTQLSVAGNKMVGFNTVLNTILMCPELELLDLSNATFTSDFVTFNIEKIQEACPKLKVLRLTNSKFRAADVSQGIQVW</sequence>
<accession>A0ABQ9FZZ9</accession>
<evidence type="ECO:0000313" key="2">
    <source>
        <dbReference type="EMBL" id="KAJ8321285.1"/>
    </source>
</evidence>
<feature type="non-terminal residue" evidence="2">
    <location>
        <position position="313"/>
    </location>
</feature>
<organism evidence="2 3">
    <name type="scientific">Tegillarca granosa</name>
    <name type="common">Malaysian cockle</name>
    <name type="synonym">Anadara granosa</name>
    <dbReference type="NCBI Taxonomy" id="220873"/>
    <lineage>
        <taxon>Eukaryota</taxon>
        <taxon>Metazoa</taxon>
        <taxon>Spiralia</taxon>
        <taxon>Lophotrochozoa</taxon>
        <taxon>Mollusca</taxon>
        <taxon>Bivalvia</taxon>
        <taxon>Autobranchia</taxon>
        <taxon>Pteriomorphia</taxon>
        <taxon>Arcoida</taxon>
        <taxon>Arcoidea</taxon>
        <taxon>Arcidae</taxon>
        <taxon>Tegillarca</taxon>
    </lineage>
</organism>
<dbReference type="PANTHER" id="PTHR13318">
    <property type="entry name" value="PARTNER OF PAIRED, ISOFORM B-RELATED"/>
    <property type="match status" value="1"/>
</dbReference>
<feature type="compositionally biased region" description="Polar residues" evidence="1">
    <location>
        <begin position="120"/>
        <end position="138"/>
    </location>
</feature>
<keyword evidence="3" id="KW-1185">Reference proteome</keyword>
<evidence type="ECO:0000256" key="1">
    <source>
        <dbReference type="SAM" id="MobiDB-lite"/>
    </source>
</evidence>
<dbReference type="SUPFAM" id="SSF52047">
    <property type="entry name" value="RNI-like"/>
    <property type="match status" value="1"/>
</dbReference>